<reference evidence="10 11" key="1">
    <citation type="submission" date="2024-03" db="EMBL/GenBank/DDBJ databases">
        <authorList>
            <person name="Martinez-Hernandez J."/>
        </authorList>
    </citation>
    <scope>NUCLEOTIDE SEQUENCE [LARGE SCALE GENOMIC DNA]</scope>
</reference>
<dbReference type="PANTHER" id="PTHR31451:SF59">
    <property type="entry name" value="MANNAN ENDO-1,4-BETA-MANNOSIDASE"/>
    <property type="match status" value="1"/>
</dbReference>
<keyword evidence="6" id="KW-0378">Hydrolase</keyword>
<evidence type="ECO:0000256" key="2">
    <source>
        <dbReference type="ARBA" id="ARBA00004613"/>
    </source>
</evidence>
<dbReference type="GO" id="GO:0000272">
    <property type="term" value="P:polysaccharide catabolic process"/>
    <property type="evidence" value="ECO:0007669"/>
    <property type="project" value="InterPro"/>
</dbReference>
<dbReference type="InterPro" id="IPR017853">
    <property type="entry name" value="GH"/>
</dbReference>
<dbReference type="Gene3D" id="3.20.20.80">
    <property type="entry name" value="Glycosidases"/>
    <property type="match status" value="1"/>
</dbReference>
<feature type="chain" id="PRO_5043527844" description="mannan endo-1,4-beta-mannosidase" evidence="8">
    <location>
        <begin position="25"/>
        <end position="408"/>
    </location>
</feature>
<sequence>MASIRKINCVWGLFFLSLIFVGESQNSNQFVETRNTQFIFNGSSFVFNGFNSYWMMMVAASDKSQMSKISNVFAQASAAGLNVCRTMAFYDSSDHLALQTSPGVYNENVFQALDFVVSEAGKNNVKLIMSLVNNYKDLGGRPQYVQWAKDGGVQITSDDDFYTNPVIKGYYKNHVKKVLTRVNTITKIAYQDDPTIMAWELMNEPRCTDFRNGNLLNGWIEEMGAYVKSIDNKHLLSIGMEGFYGDETPDRKQYNPGNYIVGTEFIKNHLVKEIDFTTIHAYPDSWLEGKSEKERKDFLQRWVDIHMNDSITILKKPIIIEEFGRIIKGNSEYRDSFMSDVYKYIYEVAKNSDGGVAAGMVWQIMSEGMESYSDGYEIVLSQSPSTTKIISDQSTRMAALEHPMPTQN</sequence>
<evidence type="ECO:0000313" key="11">
    <source>
        <dbReference type="Proteomes" id="UP001497480"/>
    </source>
</evidence>
<dbReference type="Proteomes" id="UP001497480">
    <property type="component" value="Unassembled WGS sequence"/>
</dbReference>
<comment type="caution">
    <text evidence="10">The sequence shown here is derived from an EMBL/GenBank/DDBJ whole genome shotgun (WGS) entry which is preliminary data.</text>
</comment>
<comment type="catalytic activity">
    <reaction evidence="1">
        <text>Random hydrolysis of (1-&gt;4)-beta-D-mannosidic linkages in mannans, galactomannans and glucomannans.</text>
        <dbReference type="EC" id="3.2.1.78"/>
    </reaction>
</comment>
<evidence type="ECO:0000256" key="7">
    <source>
        <dbReference type="ARBA" id="ARBA00023295"/>
    </source>
</evidence>
<dbReference type="GO" id="GO:0005576">
    <property type="term" value="C:extracellular region"/>
    <property type="evidence" value="ECO:0007669"/>
    <property type="project" value="UniProtKB-SubCell"/>
</dbReference>
<dbReference type="EMBL" id="CAXHTB010000010">
    <property type="protein sequence ID" value="CAL0314541.1"/>
    <property type="molecule type" value="Genomic_DNA"/>
</dbReference>
<organism evidence="10 11">
    <name type="scientific">Lupinus luteus</name>
    <name type="common">European yellow lupine</name>
    <dbReference type="NCBI Taxonomy" id="3873"/>
    <lineage>
        <taxon>Eukaryota</taxon>
        <taxon>Viridiplantae</taxon>
        <taxon>Streptophyta</taxon>
        <taxon>Embryophyta</taxon>
        <taxon>Tracheophyta</taxon>
        <taxon>Spermatophyta</taxon>
        <taxon>Magnoliopsida</taxon>
        <taxon>eudicotyledons</taxon>
        <taxon>Gunneridae</taxon>
        <taxon>Pentapetalae</taxon>
        <taxon>rosids</taxon>
        <taxon>fabids</taxon>
        <taxon>Fabales</taxon>
        <taxon>Fabaceae</taxon>
        <taxon>Papilionoideae</taxon>
        <taxon>50 kb inversion clade</taxon>
        <taxon>genistoids sensu lato</taxon>
        <taxon>core genistoids</taxon>
        <taxon>Genisteae</taxon>
        <taxon>Lupinus</taxon>
    </lineage>
</organism>
<evidence type="ECO:0000256" key="8">
    <source>
        <dbReference type="SAM" id="SignalP"/>
    </source>
</evidence>
<dbReference type="FunFam" id="3.20.20.80:FF:000012">
    <property type="entry name" value="Mannan endo-1,4-beta-mannosidase 6"/>
    <property type="match status" value="1"/>
</dbReference>
<feature type="domain" description="Glycoside hydrolase family 5" evidence="9">
    <location>
        <begin position="29"/>
        <end position="354"/>
    </location>
</feature>
<dbReference type="InterPro" id="IPR045053">
    <property type="entry name" value="MAN-like"/>
</dbReference>
<proteinExistence type="inferred from homology"/>
<keyword evidence="11" id="KW-1185">Reference proteome</keyword>
<protein>
    <recommendedName>
        <fullName evidence="4">mannan endo-1,4-beta-mannosidase</fullName>
        <ecNumber evidence="4">3.2.1.78</ecNumber>
    </recommendedName>
</protein>
<dbReference type="GO" id="GO:0016985">
    <property type="term" value="F:mannan endo-1,4-beta-mannosidase activity"/>
    <property type="evidence" value="ECO:0007669"/>
    <property type="project" value="UniProtKB-EC"/>
</dbReference>
<comment type="subcellular location">
    <subcellularLocation>
        <location evidence="2">Secreted</location>
    </subcellularLocation>
</comment>
<comment type="similarity">
    <text evidence="3">Belongs to the glycosyl hydrolase 5 (cellulase A) family.</text>
</comment>
<keyword evidence="5" id="KW-0964">Secreted</keyword>
<name>A0AAV1WYR3_LUPLU</name>
<dbReference type="SUPFAM" id="SSF51445">
    <property type="entry name" value="(Trans)glycosidases"/>
    <property type="match status" value="1"/>
</dbReference>
<evidence type="ECO:0000256" key="3">
    <source>
        <dbReference type="ARBA" id="ARBA00005641"/>
    </source>
</evidence>
<dbReference type="AlphaFoldDB" id="A0AAV1WYR3"/>
<evidence type="ECO:0000256" key="6">
    <source>
        <dbReference type="ARBA" id="ARBA00022801"/>
    </source>
</evidence>
<evidence type="ECO:0000256" key="4">
    <source>
        <dbReference type="ARBA" id="ARBA00012706"/>
    </source>
</evidence>
<feature type="signal peptide" evidence="8">
    <location>
        <begin position="1"/>
        <end position="24"/>
    </location>
</feature>
<keyword evidence="8" id="KW-0732">Signal</keyword>
<evidence type="ECO:0000313" key="10">
    <source>
        <dbReference type="EMBL" id="CAL0314541.1"/>
    </source>
</evidence>
<dbReference type="InterPro" id="IPR001547">
    <property type="entry name" value="Glyco_hydro_5"/>
</dbReference>
<gene>
    <name evidence="10" type="ORF">LLUT_LOCUS15601</name>
</gene>
<evidence type="ECO:0000256" key="5">
    <source>
        <dbReference type="ARBA" id="ARBA00022525"/>
    </source>
</evidence>
<dbReference type="Pfam" id="PF26410">
    <property type="entry name" value="GH5_mannosidase"/>
    <property type="match status" value="1"/>
</dbReference>
<keyword evidence="7" id="KW-0326">Glycosidase</keyword>
<evidence type="ECO:0000259" key="9">
    <source>
        <dbReference type="Pfam" id="PF26410"/>
    </source>
</evidence>
<accession>A0AAV1WYR3</accession>
<evidence type="ECO:0000256" key="1">
    <source>
        <dbReference type="ARBA" id="ARBA00001678"/>
    </source>
</evidence>
<dbReference type="PANTHER" id="PTHR31451">
    <property type="match status" value="1"/>
</dbReference>
<dbReference type="EC" id="3.2.1.78" evidence="4"/>